<dbReference type="RefSeq" id="WP_183189126.1">
    <property type="nucleotide sequence ID" value="NZ_JACICD010000002.1"/>
</dbReference>
<gene>
    <name evidence="2" type="ORF">FHS55_001578</name>
</gene>
<evidence type="ECO:0000313" key="3">
    <source>
        <dbReference type="Proteomes" id="UP000533469"/>
    </source>
</evidence>
<organism evidence="2 3">
    <name type="scientific">Ancylobacter tetraedralis</name>
    <dbReference type="NCBI Taxonomy" id="217068"/>
    <lineage>
        <taxon>Bacteria</taxon>
        <taxon>Pseudomonadati</taxon>
        <taxon>Pseudomonadota</taxon>
        <taxon>Alphaproteobacteria</taxon>
        <taxon>Hyphomicrobiales</taxon>
        <taxon>Xanthobacteraceae</taxon>
        <taxon>Ancylobacter</taxon>
    </lineage>
</organism>
<dbReference type="InterPro" id="IPR021451">
    <property type="entry name" value="DUF3102"/>
</dbReference>
<proteinExistence type="predicted"/>
<dbReference type="EMBL" id="JACICD010000002">
    <property type="protein sequence ID" value="MBB3770983.1"/>
    <property type="molecule type" value="Genomic_DNA"/>
</dbReference>
<accession>A0A839Z798</accession>
<dbReference type="Pfam" id="PF11300">
    <property type="entry name" value="DUF3102"/>
    <property type="match status" value="1"/>
</dbReference>
<sequence>MQQAELISPARPVAETVPVQPFDYAALTPADATKLREVVTAIRCYQKKVGQQIIAIGELLLAAKQGLGHGHFGDWLAAEFGWGERTAQNYMRAAEVFASKSASVSYLPPTTIYQLASPSTPEPVRAAVVERLEQGERLSHDEIKSIVRHGKAAERRAREDAKRTPEQRRRRQQVEARRQRQLERHRQEREAELNQEAAARKDAARLIVQHVGDDTERLVELLKICRGIYAADLAAVRAPGLVDRRIDGLRA</sequence>
<keyword evidence="3" id="KW-1185">Reference proteome</keyword>
<evidence type="ECO:0000313" key="2">
    <source>
        <dbReference type="EMBL" id="MBB3770983.1"/>
    </source>
</evidence>
<feature type="region of interest" description="Disordered" evidence="1">
    <location>
        <begin position="148"/>
        <end position="196"/>
    </location>
</feature>
<evidence type="ECO:0000256" key="1">
    <source>
        <dbReference type="SAM" id="MobiDB-lite"/>
    </source>
</evidence>
<comment type="caution">
    <text evidence="2">The sequence shown here is derived from an EMBL/GenBank/DDBJ whole genome shotgun (WGS) entry which is preliminary data.</text>
</comment>
<evidence type="ECO:0008006" key="4">
    <source>
        <dbReference type="Google" id="ProtNLM"/>
    </source>
</evidence>
<dbReference type="Proteomes" id="UP000533469">
    <property type="component" value="Unassembled WGS sequence"/>
</dbReference>
<reference evidence="2 3" key="1">
    <citation type="submission" date="2020-08" db="EMBL/GenBank/DDBJ databases">
        <title>Genomic Encyclopedia of Type Strains, Phase IV (KMG-IV): sequencing the most valuable type-strain genomes for metagenomic binning, comparative biology and taxonomic classification.</title>
        <authorList>
            <person name="Goeker M."/>
        </authorList>
    </citation>
    <scope>NUCLEOTIDE SEQUENCE [LARGE SCALE GENOMIC DNA]</scope>
    <source>
        <strain evidence="2 3">DSM 5895</strain>
    </source>
</reference>
<name>A0A839Z798_9HYPH</name>
<protein>
    <recommendedName>
        <fullName evidence="4">DUF3102 domain-containing protein</fullName>
    </recommendedName>
</protein>
<dbReference type="AlphaFoldDB" id="A0A839Z798"/>